<sequence length="483" mass="52587">MNLRLEHARAVTRREFLSRGGKLGLGAMALEGLLAKGLATTQAVNPLAPKAPPLPAKIKSVIYLSMSGAPPQHDLFDWKPELVKHHMQECPAEFLKGQTFAFIKGTPKLLGTLAKFAQYGQSGTWVSEHLPHFQKIVDDVAVVRSMNTTQFNHAPAELYLHTGNMLAGSASIGAWATYGLGSENQDLPGFVVLLSGGTDPTGGKATWGSGFLPSVYQGVQCRAAGEPILYANNPAGMTRESRRESLDALKTLNEAEAKQFGDAETVTRIAQYELAYRMQMSVPGVMDISKEKPETIEMYGAKPGEASFANNCLLARRLVEKGVRYVHLFDWGWDMHGTGKDNDLLNGLPKKCGNVDQASAALVEDLKQRGLLDSTLVVWGGEFGRTPMNEARGGSTFLGRDHHPHAFTLWMAGGGIKKGLNFGATDELGYFVTEDKVTVRDLQATILHLFGLDPYKFAFRYQGLNNRLIGPTNEGQIVNGILT</sequence>
<dbReference type="Proteomes" id="UP000005824">
    <property type="component" value="Unassembled WGS sequence"/>
</dbReference>
<dbReference type="InterPro" id="IPR017850">
    <property type="entry name" value="Alkaline_phosphatase_core_sf"/>
</dbReference>
<dbReference type="eggNOG" id="COG3119">
    <property type="taxonomic scope" value="Bacteria"/>
</dbReference>
<dbReference type="Gene3D" id="3.40.720.10">
    <property type="entry name" value="Alkaline Phosphatase, subunit A"/>
    <property type="match status" value="1"/>
</dbReference>
<reference evidence="1 2" key="1">
    <citation type="journal article" date="2011" name="J. Bacteriol.">
        <title>Genome sequence of Chthoniobacter flavus Ellin428, an aerobic heterotrophic soil bacterium.</title>
        <authorList>
            <person name="Kant R."/>
            <person name="van Passel M.W."/>
            <person name="Palva A."/>
            <person name="Lucas S."/>
            <person name="Lapidus A."/>
            <person name="Glavina Del Rio T."/>
            <person name="Dalin E."/>
            <person name="Tice H."/>
            <person name="Bruce D."/>
            <person name="Goodwin L."/>
            <person name="Pitluck S."/>
            <person name="Larimer F.W."/>
            <person name="Land M.L."/>
            <person name="Hauser L."/>
            <person name="Sangwan P."/>
            <person name="de Vos W.M."/>
            <person name="Janssen P.H."/>
            <person name="Smidt H."/>
        </authorList>
    </citation>
    <scope>NUCLEOTIDE SEQUENCE [LARGE SCALE GENOMIC DNA]</scope>
    <source>
        <strain evidence="1 2">Ellin428</strain>
    </source>
</reference>
<comment type="caution">
    <text evidence="1">The sequence shown here is derived from an EMBL/GenBank/DDBJ whole genome shotgun (WGS) entry which is preliminary data.</text>
</comment>
<dbReference type="RefSeq" id="WP_006982078.1">
    <property type="nucleotide sequence ID" value="NZ_ABVL01000017.1"/>
</dbReference>
<protein>
    <recommendedName>
        <fullName evidence="3">Sulfatase</fullName>
    </recommendedName>
</protein>
<evidence type="ECO:0000313" key="2">
    <source>
        <dbReference type="Proteomes" id="UP000005824"/>
    </source>
</evidence>
<dbReference type="InParanoid" id="B4D767"/>
<organism evidence="1 2">
    <name type="scientific">Chthoniobacter flavus Ellin428</name>
    <dbReference type="NCBI Taxonomy" id="497964"/>
    <lineage>
        <taxon>Bacteria</taxon>
        <taxon>Pseudomonadati</taxon>
        <taxon>Verrucomicrobiota</taxon>
        <taxon>Spartobacteria</taxon>
        <taxon>Chthoniobacterales</taxon>
        <taxon>Chthoniobacteraceae</taxon>
        <taxon>Chthoniobacter</taxon>
    </lineage>
</organism>
<dbReference type="STRING" id="497964.CfE428DRAFT_4757"/>
<dbReference type="PANTHER" id="PTHR43737">
    <property type="entry name" value="BLL7424 PROTEIN"/>
    <property type="match status" value="1"/>
</dbReference>
<proteinExistence type="predicted"/>
<dbReference type="SUPFAM" id="SSF53649">
    <property type="entry name" value="Alkaline phosphatase-like"/>
    <property type="match status" value="1"/>
</dbReference>
<evidence type="ECO:0008006" key="3">
    <source>
        <dbReference type="Google" id="ProtNLM"/>
    </source>
</evidence>
<name>B4D767_9BACT</name>
<dbReference type="EMBL" id="ABVL01000017">
    <property type="protein sequence ID" value="EDY17718.1"/>
    <property type="molecule type" value="Genomic_DNA"/>
</dbReference>
<dbReference type="AlphaFoldDB" id="B4D767"/>
<evidence type="ECO:0000313" key="1">
    <source>
        <dbReference type="EMBL" id="EDY17718.1"/>
    </source>
</evidence>
<dbReference type="Pfam" id="PF07394">
    <property type="entry name" value="DUF1501"/>
    <property type="match status" value="1"/>
</dbReference>
<accession>B4D767</accession>
<dbReference type="InterPro" id="IPR010869">
    <property type="entry name" value="DUF1501"/>
</dbReference>
<dbReference type="PANTHER" id="PTHR43737:SF1">
    <property type="entry name" value="DUF1501 DOMAIN-CONTAINING PROTEIN"/>
    <property type="match status" value="1"/>
</dbReference>
<keyword evidence="2" id="KW-1185">Reference proteome</keyword>
<gene>
    <name evidence="1" type="ORF">CfE428DRAFT_4757</name>
</gene>